<organism evidence="1 2">
    <name type="scientific">Clostridium sporogenes</name>
    <dbReference type="NCBI Taxonomy" id="1509"/>
    <lineage>
        <taxon>Bacteria</taxon>
        <taxon>Bacillati</taxon>
        <taxon>Bacillota</taxon>
        <taxon>Clostridia</taxon>
        <taxon>Eubacteriales</taxon>
        <taxon>Clostridiaceae</taxon>
        <taxon>Clostridium</taxon>
    </lineage>
</organism>
<accession>A0AAE4JTY6</accession>
<evidence type="ECO:0000313" key="1">
    <source>
        <dbReference type="EMBL" id="MDS1004521.1"/>
    </source>
</evidence>
<reference evidence="1" key="1">
    <citation type="submission" date="2023-04" db="EMBL/GenBank/DDBJ databases">
        <title>Assessment of the microbiological origin of a defect in Grana Padano cheese.</title>
        <authorList>
            <person name="Zago M."/>
            <person name="Rossetti L."/>
            <person name="Bonvini B."/>
            <person name="Carminati D."/>
            <person name="Giraffa G."/>
        </authorList>
    </citation>
    <scope>NUCLEOTIDE SEQUENCE</scope>
    <source>
        <strain evidence="1">4990</strain>
    </source>
</reference>
<gene>
    <name evidence="1" type="ORF">P9J83_13575</name>
</gene>
<dbReference type="RefSeq" id="WP_310944078.1">
    <property type="nucleotide sequence ID" value="NZ_JARUIS010000022.1"/>
</dbReference>
<protein>
    <recommendedName>
        <fullName evidence="3">Transposase IS4-like domain-containing protein</fullName>
    </recommendedName>
</protein>
<dbReference type="Proteomes" id="UP001182303">
    <property type="component" value="Unassembled WGS sequence"/>
</dbReference>
<dbReference type="AlphaFoldDB" id="A0AAE4JTY6"/>
<comment type="caution">
    <text evidence="1">The sequence shown here is derived from an EMBL/GenBank/DDBJ whole genome shotgun (WGS) entry which is preliminary data.</text>
</comment>
<proteinExistence type="predicted"/>
<sequence>MFRLSSNDYKKERELITKSDESLKLIHTCPRLSKIKMKHPESFEELKAKEYTITRFISSKLPSGNEIVLMTNLPFKITGEEIKKLYFKRWKIKKKYHTLKNKMKFESFTGKSTIYVYQDFWAQIVVYNKYDTVYSSCIE</sequence>
<evidence type="ECO:0008006" key="3">
    <source>
        <dbReference type="Google" id="ProtNLM"/>
    </source>
</evidence>
<dbReference type="EMBL" id="JARUIS010000022">
    <property type="protein sequence ID" value="MDS1004521.1"/>
    <property type="molecule type" value="Genomic_DNA"/>
</dbReference>
<name>A0AAE4JTY6_CLOSG</name>
<evidence type="ECO:0000313" key="2">
    <source>
        <dbReference type="Proteomes" id="UP001182303"/>
    </source>
</evidence>